<dbReference type="Pfam" id="PF01699">
    <property type="entry name" value="Na_Ca_ex"/>
    <property type="match status" value="2"/>
</dbReference>
<feature type="transmembrane region" description="Helical" evidence="5">
    <location>
        <begin position="6"/>
        <end position="24"/>
    </location>
</feature>
<feature type="transmembrane region" description="Helical" evidence="5">
    <location>
        <begin position="36"/>
        <end position="61"/>
    </location>
</feature>
<dbReference type="EMBL" id="AVPG01000021">
    <property type="protein sequence ID" value="KGX85578.1"/>
    <property type="molecule type" value="Genomic_DNA"/>
</dbReference>
<dbReference type="PANTHER" id="PTHR10846:SF8">
    <property type="entry name" value="INNER MEMBRANE PROTEIN YRBG"/>
    <property type="match status" value="1"/>
</dbReference>
<dbReference type="InterPro" id="IPR004837">
    <property type="entry name" value="NaCa_Exmemb"/>
</dbReference>
<evidence type="ECO:0000256" key="2">
    <source>
        <dbReference type="ARBA" id="ARBA00022692"/>
    </source>
</evidence>
<feature type="domain" description="Sodium/calcium exchanger membrane region" evidence="6">
    <location>
        <begin position="3"/>
        <end position="149"/>
    </location>
</feature>
<evidence type="ECO:0000256" key="3">
    <source>
        <dbReference type="ARBA" id="ARBA00022989"/>
    </source>
</evidence>
<keyword evidence="2 5" id="KW-0812">Transmembrane</keyword>
<dbReference type="InterPro" id="IPR004481">
    <property type="entry name" value="K/Na/Ca-exchanger"/>
</dbReference>
<sequence>MVYLSFLVSAVIVVVAAVYLNTFGDVISRKSSLSGAVVGTFLIAGATSLPELTTSLTAVYIDNTDIAVGNMLGSNVFNLLIIAVMDIFYRRRKLYHHVDVRENLSTAIVGLLFAGIIVLALLIPGSYTVFNIGVEMIVIVLLYIMYVRFTSSQSGEKEVEQEEDVLEKDYSKRTAIIGFIIAALVVFIAGSVLSISGDQLAKISGLNASFVGNFLIAAATSLPELVAVMAAIKMFNYSIALGSILGSNLFNLQILAITDALYREDAILKDVDVTNSYTAILGMVMTLFVIYNLLRKKEIDHVWRYALPSIIVTAMYFVVSFLMF</sequence>
<dbReference type="GO" id="GO:0005886">
    <property type="term" value="C:plasma membrane"/>
    <property type="evidence" value="ECO:0007669"/>
    <property type="project" value="TreeGrafter"/>
</dbReference>
<evidence type="ECO:0000256" key="4">
    <source>
        <dbReference type="ARBA" id="ARBA00023136"/>
    </source>
</evidence>
<proteinExistence type="predicted"/>
<dbReference type="InterPro" id="IPR044880">
    <property type="entry name" value="NCX_ion-bd_dom_sf"/>
</dbReference>
<keyword evidence="4 5" id="KW-0472">Membrane</keyword>
<reference evidence="7 8" key="1">
    <citation type="submission" date="2013-08" db="EMBL/GenBank/DDBJ databases">
        <authorList>
            <person name="Huang J."/>
            <person name="Wang G."/>
        </authorList>
    </citation>
    <scope>NUCLEOTIDE SEQUENCE [LARGE SCALE GENOMIC DNA]</scope>
    <source>
        <strain evidence="7 8">JSM 072002</strain>
    </source>
</reference>
<dbReference type="RefSeq" id="WP_036835320.1">
    <property type="nucleotide sequence ID" value="NZ_AVPG01000021.1"/>
</dbReference>
<feature type="transmembrane region" description="Helical" evidence="5">
    <location>
        <begin position="306"/>
        <end position="323"/>
    </location>
</feature>
<feature type="transmembrane region" description="Helical" evidence="5">
    <location>
        <begin position="67"/>
        <end position="89"/>
    </location>
</feature>
<evidence type="ECO:0000256" key="5">
    <source>
        <dbReference type="SAM" id="Phobius"/>
    </source>
</evidence>
<feature type="transmembrane region" description="Helical" evidence="5">
    <location>
        <begin position="277"/>
        <end position="294"/>
    </location>
</feature>
<feature type="transmembrane region" description="Helical" evidence="5">
    <location>
        <begin position="104"/>
        <end position="123"/>
    </location>
</feature>
<gene>
    <name evidence="7" type="ORF">N784_08700</name>
</gene>
<feature type="transmembrane region" description="Helical" evidence="5">
    <location>
        <begin position="129"/>
        <end position="147"/>
    </location>
</feature>
<evidence type="ECO:0000313" key="7">
    <source>
        <dbReference type="EMBL" id="KGX85578.1"/>
    </source>
</evidence>
<dbReference type="OrthoDB" id="9794225at2"/>
<evidence type="ECO:0000256" key="1">
    <source>
        <dbReference type="ARBA" id="ARBA00004141"/>
    </source>
</evidence>
<dbReference type="STRING" id="1385512.N784_08700"/>
<dbReference type="PANTHER" id="PTHR10846">
    <property type="entry name" value="SODIUM/POTASSIUM/CALCIUM EXCHANGER"/>
    <property type="match status" value="1"/>
</dbReference>
<dbReference type="Gene3D" id="1.20.1420.30">
    <property type="entry name" value="NCX, central ion-binding region"/>
    <property type="match status" value="1"/>
</dbReference>
<keyword evidence="8" id="KW-1185">Reference proteome</keyword>
<comment type="subcellular location">
    <subcellularLocation>
        <location evidence="1">Membrane</location>
        <topology evidence="1">Multi-pass membrane protein</topology>
    </subcellularLocation>
</comment>
<dbReference type="AlphaFoldDB" id="A0A0A5G370"/>
<comment type="caution">
    <text evidence="7">The sequence shown here is derived from an EMBL/GenBank/DDBJ whole genome shotgun (WGS) entry which is preliminary data.</text>
</comment>
<name>A0A0A5G370_9BACI</name>
<dbReference type="GO" id="GO:0008273">
    <property type="term" value="F:calcium, potassium:sodium antiporter activity"/>
    <property type="evidence" value="ECO:0007669"/>
    <property type="project" value="TreeGrafter"/>
</dbReference>
<dbReference type="eggNOG" id="COG0530">
    <property type="taxonomic scope" value="Bacteria"/>
</dbReference>
<accession>A0A0A5G370</accession>
<dbReference type="GO" id="GO:0005262">
    <property type="term" value="F:calcium channel activity"/>
    <property type="evidence" value="ECO:0007669"/>
    <property type="project" value="TreeGrafter"/>
</dbReference>
<dbReference type="GO" id="GO:0006874">
    <property type="term" value="P:intracellular calcium ion homeostasis"/>
    <property type="evidence" value="ECO:0007669"/>
    <property type="project" value="TreeGrafter"/>
</dbReference>
<keyword evidence="3 5" id="KW-1133">Transmembrane helix</keyword>
<protein>
    <submittedName>
        <fullName evidence="7">Sodium:calcium antiporter</fullName>
    </submittedName>
</protein>
<feature type="transmembrane region" description="Helical" evidence="5">
    <location>
        <begin position="176"/>
        <end position="196"/>
    </location>
</feature>
<feature type="transmembrane region" description="Helical" evidence="5">
    <location>
        <begin position="208"/>
        <end position="232"/>
    </location>
</feature>
<evidence type="ECO:0000259" key="6">
    <source>
        <dbReference type="Pfam" id="PF01699"/>
    </source>
</evidence>
<dbReference type="Proteomes" id="UP000030401">
    <property type="component" value="Unassembled WGS sequence"/>
</dbReference>
<evidence type="ECO:0000313" key="8">
    <source>
        <dbReference type="Proteomes" id="UP000030401"/>
    </source>
</evidence>
<feature type="domain" description="Sodium/calcium exchanger membrane region" evidence="6">
    <location>
        <begin position="175"/>
        <end position="320"/>
    </location>
</feature>
<feature type="transmembrane region" description="Helical" evidence="5">
    <location>
        <begin position="239"/>
        <end position="257"/>
    </location>
</feature>
<organism evidence="7 8">
    <name type="scientific">Pontibacillus litoralis JSM 072002</name>
    <dbReference type="NCBI Taxonomy" id="1385512"/>
    <lineage>
        <taxon>Bacteria</taxon>
        <taxon>Bacillati</taxon>
        <taxon>Bacillota</taxon>
        <taxon>Bacilli</taxon>
        <taxon>Bacillales</taxon>
        <taxon>Bacillaceae</taxon>
        <taxon>Pontibacillus</taxon>
    </lineage>
</organism>